<organism evidence="1">
    <name type="scientific">Cladocopium goreaui</name>
    <dbReference type="NCBI Taxonomy" id="2562237"/>
    <lineage>
        <taxon>Eukaryota</taxon>
        <taxon>Sar</taxon>
        <taxon>Alveolata</taxon>
        <taxon>Dinophyceae</taxon>
        <taxon>Suessiales</taxon>
        <taxon>Symbiodiniaceae</taxon>
        <taxon>Cladocopium</taxon>
    </lineage>
</organism>
<evidence type="ECO:0000313" key="3">
    <source>
        <dbReference type="Proteomes" id="UP001152797"/>
    </source>
</evidence>
<reference evidence="2 3" key="2">
    <citation type="submission" date="2024-05" db="EMBL/GenBank/DDBJ databases">
        <authorList>
            <person name="Chen Y."/>
            <person name="Shah S."/>
            <person name="Dougan E. K."/>
            <person name="Thang M."/>
            <person name="Chan C."/>
        </authorList>
    </citation>
    <scope>NUCLEOTIDE SEQUENCE [LARGE SCALE GENOMIC DNA]</scope>
</reference>
<reference evidence="1" key="1">
    <citation type="submission" date="2022-10" db="EMBL/GenBank/DDBJ databases">
        <authorList>
            <person name="Chen Y."/>
            <person name="Dougan E. K."/>
            <person name="Chan C."/>
            <person name="Rhodes N."/>
            <person name="Thang M."/>
        </authorList>
    </citation>
    <scope>NUCLEOTIDE SEQUENCE</scope>
</reference>
<dbReference type="AlphaFoldDB" id="A0A9P1D5T7"/>
<dbReference type="EMBL" id="CAMXCT030003435">
    <property type="protein sequence ID" value="CAL4791740.1"/>
    <property type="molecule type" value="Genomic_DNA"/>
</dbReference>
<accession>A0A9P1D5T7</accession>
<dbReference type="EMBL" id="CAMXCT010003435">
    <property type="protein sequence ID" value="CAI4004428.1"/>
    <property type="molecule type" value="Genomic_DNA"/>
</dbReference>
<sequence length="251" mass="27616">MPSEASDAEEETNQVVFEALSEQECIRCETCFVASCHRNSVLCKQNVEDVKAFWGKKLDKKMHPRPTNRADGFVSQNHSDAMQRPTVSPVNHVPGSEDFEWEAEMVPSQGQAASTVPNSSQSMSAVMMNVRVPNNQPPPMPVRQPMPHVSVTPSARPPAAMMGSPGSSYAASEIGSQLMVTQASLESWGNKIVGFGKKHLRSRYAHVYESDPGYIKWILARADNLSEDVADFASYARARNQLEQLANNPVP</sequence>
<gene>
    <name evidence="1" type="ORF">C1SCF055_LOCUS30213</name>
</gene>
<comment type="caution">
    <text evidence="1">The sequence shown here is derived from an EMBL/GenBank/DDBJ whole genome shotgun (WGS) entry which is preliminary data.</text>
</comment>
<proteinExistence type="predicted"/>
<evidence type="ECO:0000313" key="1">
    <source>
        <dbReference type="EMBL" id="CAI4004428.1"/>
    </source>
</evidence>
<protein>
    <submittedName>
        <fullName evidence="1">Uncharacterized protein</fullName>
    </submittedName>
</protein>
<keyword evidence="3" id="KW-1185">Reference proteome</keyword>
<name>A0A9P1D5T7_9DINO</name>
<dbReference type="EMBL" id="CAMXCT020003435">
    <property type="protein sequence ID" value="CAL1157803.1"/>
    <property type="molecule type" value="Genomic_DNA"/>
</dbReference>
<evidence type="ECO:0000313" key="2">
    <source>
        <dbReference type="EMBL" id="CAL4791740.1"/>
    </source>
</evidence>
<dbReference type="Proteomes" id="UP001152797">
    <property type="component" value="Unassembled WGS sequence"/>
</dbReference>